<proteinExistence type="predicted"/>
<evidence type="ECO:0000313" key="3">
    <source>
        <dbReference type="Proteomes" id="UP000233469"/>
    </source>
</evidence>
<protein>
    <submittedName>
        <fullName evidence="2">Uncharacterized protein</fullName>
    </submittedName>
</protein>
<dbReference type="VEuPathDB" id="FungiDB:FUN_023458"/>
<dbReference type="EMBL" id="LLXL01001612">
    <property type="protein sequence ID" value="PKK63599.1"/>
    <property type="molecule type" value="Genomic_DNA"/>
</dbReference>
<gene>
    <name evidence="2" type="ORF">RhiirC2_788664</name>
</gene>
<evidence type="ECO:0000313" key="2">
    <source>
        <dbReference type="EMBL" id="PKK63599.1"/>
    </source>
</evidence>
<dbReference type="AlphaFoldDB" id="A0A2N1MPR3"/>
<organism evidence="2 3">
    <name type="scientific">Rhizophagus irregularis</name>
    <dbReference type="NCBI Taxonomy" id="588596"/>
    <lineage>
        <taxon>Eukaryota</taxon>
        <taxon>Fungi</taxon>
        <taxon>Fungi incertae sedis</taxon>
        <taxon>Mucoromycota</taxon>
        <taxon>Glomeromycotina</taxon>
        <taxon>Glomeromycetes</taxon>
        <taxon>Glomerales</taxon>
        <taxon>Glomeraceae</taxon>
        <taxon>Rhizophagus</taxon>
    </lineage>
</organism>
<accession>A0A2N1MPR3</accession>
<feature type="region of interest" description="Disordered" evidence="1">
    <location>
        <begin position="70"/>
        <end position="90"/>
    </location>
</feature>
<dbReference type="Proteomes" id="UP000233469">
    <property type="component" value="Unassembled WGS sequence"/>
</dbReference>
<name>A0A2N1MPR3_9GLOM</name>
<sequence length="90" mass="11028">MVLSDFSGYWDFQADETVEQRENRLAQNKENKHVKRATETAEQRELRLQKNCERYHRKRKERLALSNIEEQLNRHNEPMQDDFDESRLHL</sequence>
<reference evidence="2 3" key="1">
    <citation type="submission" date="2016-04" db="EMBL/GenBank/DDBJ databases">
        <title>Genome analyses suggest a sexual origin of heterokaryosis in a supposedly ancient asexual fungus.</title>
        <authorList>
            <person name="Ropars J."/>
            <person name="Sedzielewska K."/>
            <person name="Noel J."/>
            <person name="Charron P."/>
            <person name="Farinelli L."/>
            <person name="Marton T."/>
            <person name="Kruger M."/>
            <person name="Pelin A."/>
            <person name="Brachmann A."/>
            <person name="Corradi N."/>
        </authorList>
    </citation>
    <scope>NUCLEOTIDE SEQUENCE [LARGE SCALE GENOMIC DNA]</scope>
    <source>
        <strain evidence="2 3">C2</strain>
    </source>
</reference>
<evidence type="ECO:0000256" key="1">
    <source>
        <dbReference type="SAM" id="MobiDB-lite"/>
    </source>
</evidence>
<comment type="caution">
    <text evidence="2">The sequence shown here is derived from an EMBL/GenBank/DDBJ whole genome shotgun (WGS) entry which is preliminary data.</text>
</comment>
<reference evidence="2 3" key="2">
    <citation type="submission" date="2017-10" db="EMBL/GenBank/DDBJ databases">
        <title>Extensive intraspecific genome diversity in a model arbuscular mycorrhizal fungus.</title>
        <authorList>
            <person name="Chen E.C.H."/>
            <person name="Morin E."/>
            <person name="Baudet D."/>
            <person name="Noel J."/>
            <person name="Ndikumana S."/>
            <person name="Charron P."/>
            <person name="St-Onge C."/>
            <person name="Giorgi J."/>
            <person name="Grigoriev I.V."/>
            <person name="Roux C."/>
            <person name="Martin F.M."/>
            <person name="Corradi N."/>
        </authorList>
    </citation>
    <scope>NUCLEOTIDE SEQUENCE [LARGE SCALE GENOMIC DNA]</scope>
    <source>
        <strain evidence="2 3">C2</strain>
    </source>
</reference>